<keyword evidence="3" id="KW-1185">Reference proteome</keyword>
<evidence type="ECO:0000313" key="2">
    <source>
        <dbReference type="EMBL" id="AQA10525.1"/>
    </source>
</evidence>
<keyword evidence="2" id="KW-0378">Hydrolase</keyword>
<dbReference type="Proteomes" id="UP000187851">
    <property type="component" value="Chromosome"/>
</dbReference>
<dbReference type="Pfam" id="PF12697">
    <property type="entry name" value="Abhydrolase_6"/>
    <property type="match status" value="1"/>
</dbReference>
<dbReference type="InterPro" id="IPR052897">
    <property type="entry name" value="Sec-Metab_Biosynth_Hydrolase"/>
</dbReference>
<feature type="domain" description="AB hydrolase-1" evidence="1">
    <location>
        <begin position="8"/>
        <end position="277"/>
    </location>
</feature>
<dbReference type="GO" id="GO:0016787">
    <property type="term" value="F:hydrolase activity"/>
    <property type="evidence" value="ECO:0007669"/>
    <property type="project" value="UniProtKB-KW"/>
</dbReference>
<dbReference type="PANTHER" id="PTHR37017">
    <property type="entry name" value="AB HYDROLASE-1 DOMAIN-CONTAINING PROTEIN-RELATED"/>
    <property type="match status" value="1"/>
</dbReference>
<sequence length="282" mass="29601">MSTPPTPLLFLHGNWHGSWCWTGVIAALAGTGRAAVAVDMAGHGLRARRPAWTTRRPVDEAALATEVSPLADVDLDQAGDLLVSQLGQIGRGGPVTVIAHSMGGTVLTRAAQRAPELVARAVYLSAAMPASDIPAIAYLRMPESAGSLVRPCMRADPAAIGALRLDPGSDDAEYRQRLRNAFYGDVDRTLADAALGLLTPDAPAGIAFGTTTLTRDGWGSVPRTYITCARDMAVRPALQRKFIAEADAAFPDEPTAVVALDSSHSPFLSMPGRLADVIAEQG</sequence>
<dbReference type="RefSeq" id="WP_079256688.1">
    <property type="nucleotide sequence ID" value="NZ_CP019458.1"/>
</dbReference>
<name>A0ABM6H9B1_9ACTN</name>
<dbReference type="EMBL" id="CP019458">
    <property type="protein sequence ID" value="AQA10525.1"/>
    <property type="molecule type" value="Genomic_DNA"/>
</dbReference>
<dbReference type="SUPFAM" id="SSF53474">
    <property type="entry name" value="alpha/beta-Hydrolases"/>
    <property type="match status" value="1"/>
</dbReference>
<gene>
    <name evidence="2" type="ORF">BV401_08520</name>
</gene>
<organism evidence="2 3">
    <name type="scientific">Streptomyces autolyticus</name>
    <dbReference type="NCBI Taxonomy" id="75293"/>
    <lineage>
        <taxon>Bacteria</taxon>
        <taxon>Bacillati</taxon>
        <taxon>Actinomycetota</taxon>
        <taxon>Actinomycetes</taxon>
        <taxon>Kitasatosporales</taxon>
        <taxon>Streptomycetaceae</taxon>
        <taxon>Streptomyces</taxon>
    </lineage>
</organism>
<dbReference type="PANTHER" id="PTHR37017:SF11">
    <property type="entry name" value="ESTERASE_LIPASE_THIOESTERASE DOMAIN-CONTAINING PROTEIN"/>
    <property type="match status" value="1"/>
</dbReference>
<dbReference type="InterPro" id="IPR000073">
    <property type="entry name" value="AB_hydrolase_1"/>
</dbReference>
<dbReference type="InterPro" id="IPR029058">
    <property type="entry name" value="AB_hydrolase_fold"/>
</dbReference>
<dbReference type="Gene3D" id="3.40.50.1820">
    <property type="entry name" value="alpha/beta hydrolase"/>
    <property type="match status" value="1"/>
</dbReference>
<evidence type="ECO:0000313" key="3">
    <source>
        <dbReference type="Proteomes" id="UP000187851"/>
    </source>
</evidence>
<accession>A0ABM6H9B1</accession>
<protein>
    <submittedName>
        <fullName evidence="2">Alpha/beta hydrolase</fullName>
    </submittedName>
</protein>
<reference evidence="2 3" key="1">
    <citation type="journal article" date="2017" name="J. Biotechnol.">
        <title>The complete genome sequence of Streptomyces autolyticus CGMCC 0516, the producer of geldanamycin, autolytimycin, reblastatin and elaiophylin.</title>
        <authorList>
            <person name="Yin M."/>
            <person name="Jiang M."/>
            <person name="Ren Z."/>
            <person name="Dong Y."/>
            <person name="Lu T."/>
        </authorList>
    </citation>
    <scope>NUCLEOTIDE SEQUENCE [LARGE SCALE GENOMIC DNA]</scope>
    <source>
        <strain evidence="2 3">CGMCC0516</strain>
    </source>
</reference>
<proteinExistence type="predicted"/>
<evidence type="ECO:0000259" key="1">
    <source>
        <dbReference type="Pfam" id="PF12697"/>
    </source>
</evidence>